<feature type="transmembrane region" description="Helical" evidence="1">
    <location>
        <begin position="109"/>
        <end position="127"/>
    </location>
</feature>
<feature type="transmembrane region" description="Helical" evidence="1">
    <location>
        <begin position="355"/>
        <end position="371"/>
    </location>
</feature>
<feature type="transmembrane region" description="Helical" evidence="1">
    <location>
        <begin position="518"/>
        <end position="541"/>
    </location>
</feature>
<dbReference type="Proteomes" id="UP001231701">
    <property type="component" value="Chromosome"/>
</dbReference>
<feature type="transmembrane region" description="Helical" evidence="1">
    <location>
        <begin position="547"/>
        <end position="566"/>
    </location>
</feature>
<feature type="transmembrane region" description="Helical" evidence="1">
    <location>
        <begin position="467"/>
        <end position="484"/>
    </location>
</feature>
<feature type="transmembrane region" description="Helical" evidence="1">
    <location>
        <begin position="622"/>
        <end position="641"/>
    </location>
</feature>
<keyword evidence="1" id="KW-1133">Transmembrane helix</keyword>
<dbReference type="NCBIfam" id="NF047321">
    <property type="entry name" value="SCO7613_CTERM"/>
    <property type="match status" value="1"/>
</dbReference>
<feature type="transmembrane region" description="Helical" evidence="1">
    <location>
        <begin position="799"/>
        <end position="819"/>
    </location>
</feature>
<feature type="transmembrane region" description="Helical" evidence="1">
    <location>
        <begin position="166"/>
        <end position="189"/>
    </location>
</feature>
<evidence type="ECO:0000313" key="3">
    <source>
        <dbReference type="Proteomes" id="UP001231701"/>
    </source>
</evidence>
<reference evidence="2" key="1">
    <citation type="submission" date="2023-03" db="EMBL/GenBank/DDBJ databases">
        <title>Borrelidin-producing and root-colonizing Streptomyces rochei is a potent biopesticide for soil-borne oomycete-caused plant diseases.</title>
        <authorList>
            <person name="Zhou D."/>
            <person name="Wang X."/>
            <person name="Navarro-Munoz J.C."/>
            <person name="Li W."/>
            <person name="Li J."/>
            <person name="Jiu M."/>
            <person name="Deng S."/>
            <person name="Ye Y."/>
            <person name="Daly P."/>
            <person name="Wei L."/>
        </authorList>
    </citation>
    <scope>NUCLEOTIDE SEQUENCE</scope>
    <source>
        <strain evidence="2">JK1</strain>
    </source>
</reference>
<name>A0AAX3ZVC2_STRRO</name>
<feature type="transmembrane region" description="Helical" evidence="1">
    <location>
        <begin position="327"/>
        <end position="349"/>
    </location>
</feature>
<evidence type="ECO:0000313" key="2">
    <source>
        <dbReference type="EMBL" id="WMC90318.1"/>
    </source>
</evidence>
<feature type="transmembrane region" description="Helical" evidence="1">
    <location>
        <begin position="432"/>
        <end position="455"/>
    </location>
</feature>
<evidence type="ECO:0000256" key="1">
    <source>
        <dbReference type="SAM" id="Phobius"/>
    </source>
</evidence>
<gene>
    <name evidence="2" type="ORF">P7W03_33945</name>
</gene>
<dbReference type="InterPro" id="IPR058062">
    <property type="entry name" value="SCO7613_C"/>
</dbReference>
<evidence type="ECO:0008006" key="4">
    <source>
        <dbReference type="Google" id="ProtNLM"/>
    </source>
</evidence>
<feature type="transmembrane region" description="Helical" evidence="1">
    <location>
        <begin position="647"/>
        <end position="664"/>
    </location>
</feature>
<feature type="transmembrane region" description="Helical" evidence="1">
    <location>
        <begin position="134"/>
        <end position="154"/>
    </location>
</feature>
<feature type="transmembrane region" description="Helical" evidence="1">
    <location>
        <begin position="747"/>
        <end position="765"/>
    </location>
</feature>
<dbReference type="EMBL" id="CP121271">
    <property type="protein sequence ID" value="WMC90318.1"/>
    <property type="molecule type" value="Genomic_DNA"/>
</dbReference>
<dbReference type="RefSeq" id="WP_127436705.1">
    <property type="nucleotide sequence ID" value="NZ_CP121271.1"/>
</dbReference>
<feature type="transmembrane region" description="Helical" evidence="1">
    <location>
        <begin position="79"/>
        <end position="103"/>
    </location>
</feature>
<organism evidence="2 3">
    <name type="scientific">Streptomyces rochei</name>
    <name type="common">Streptomyces parvullus</name>
    <dbReference type="NCBI Taxonomy" id="1928"/>
    <lineage>
        <taxon>Bacteria</taxon>
        <taxon>Bacillati</taxon>
        <taxon>Actinomycetota</taxon>
        <taxon>Actinomycetes</taxon>
        <taxon>Kitasatosporales</taxon>
        <taxon>Streptomycetaceae</taxon>
        <taxon>Streptomyces</taxon>
        <taxon>Streptomyces rochei group</taxon>
    </lineage>
</organism>
<feature type="transmembrane region" description="Helical" evidence="1">
    <location>
        <begin position="383"/>
        <end position="412"/>
    </location>
</feature>
<feature type="transmembrane region" description="Helical" evidence="1">
    <location>
        <begin position="269"/>
        <end position="291"/>
    </location>
</feature>
<sequence length="837" mass="84014">MTNIPPPAEELRLLDAELRQLDARRAVLLRRREWLVHVLRTASAQRSVPGAGQMPPVWPVAPGAAAPRPEATAPGVQNVLLLLGGILLTVAALAFTLVGWGHLGITGRALVLAAVTLAALSAPVWLLRRGLGSTAEAVAALGMALTVLDAYALHEVAFDGSGGLGYAAAASAVLSAAWAAYGAAADLLVPRSDAGSPTRPDRARAGAGAGTAARPALRLPLPCAVVTAQAPLLLWALAVDAGPHTLTAVLLVTAAADTVVALRPAHAPVRVVGLVGACGTGALGVLSAGWLCWSASAPGAAARGAVLLLLAAAIALAATRYAPKPEVALCASLAAGLCLVAGAGGVLRAWLPGEWTVPGCLALGITLLTAVRTPLPRPMRQGLVGASLVVQGLAVLWTLPLVAGTLLGPMALIERPWSGTPLDIRDAVFQDAAWASYATAAPLVLAAVAGVLTLAERRAVRRPASGVGALVLAWAAVVVTPVVLELPYGAGLVADGAVVVVALGIAERARRGTGGPSAPAALTAVVLALVTSVTLALVSLATEAGTIAVLLALAALFGVASTRAGLVAFTAPAALAHATALACAAGASAGLRPEHTALLVLVVPAVAALVAARAARAGRSAATVTVEAAGAGAALLALTLAVTDLPVLASVLALCGVVTAGTALRPERRRAGHAAAALFLLAAWVRLAAWEVTTPEAYTLPVSVAALAVGHLRRRRDPSVSSWAAHGAGLSVTLVPSLLATWGDPHWLRPLLLGSAALAVTLVGARSRLQAPLVLGGGTLALVALHELAPYIAQVVGVLPRWAPPALAGLVLLALGATYEQRLRDARRLREALGRLH</sequence>
<dbReference type="AlphaFoldDB" id="A0AAX3ZVC2"/>
<feature type="transmembrane region" description="Helical" evidence="1">
    <location>
        <begin position="597"/>
        <end position="615"/>
    </location>
</feature>
<feature type="transmembrane region" description="Helical" evidence="1">
    <location>
        <begin position="297"/>
        <end position="318"/>
    </location>
</feature>
<dbReference type="GeneID" id="90947147"/>
<protein>
    <recommendedName>
        <fullName evidence="4">Integral membrane protein</fullName>
    </recommendedName>
</protein>
<keyword evidence="1" id="KW-0812">Transmembrane</keyword>
<feature type="transmembrane region" description="Helical" evidence="1">
    <location>
        <begin position="772"/>
        <end position="793"/>
    </location>
</feature>
<keyword evidence="1" id="KW-0472">Membrane</keyword>
<accession>A0AAX3ZVC2</accession>
<proteinExistence type="predicted"/>
<feature type="transmembrane region" description="Helical" evidence="1">
    <location>
        <begin position="671"/>
        <end position="689"/>
    </location>
</feature>